<dbReference type="Proteomes" id="UP001326613">
    <property type="component" value="Chromosome"/>
</dbReference>
<gene>
    <name evidence="1" type="ORF">Trichorick_00629</name>
</gene>
<accession>A0ABZ0UUS8</accession>
<evidence type="ECO:0000313" key="2">
    <source>
        <dbReference type="Proteomes" id="UP001326613"/>
    </source>
</evidence>
<evidence type="ECO:0000313" key="1">
    <source>
        <dbReference type="EMBL" id="WPY00743.1"/>
    </source>
</evidence>
<organism evidence="1 2">
    <name type="scientific">Candidatus Trichorickettsia mobilis</name>
    <dbReference type="NCBI Taxonomy" id="1346319"/>
    <lineage>
        <taxon>Bacteria</taxon>
        <taxon>Pseudomonadati</taxon>
        <taxon>Pseudomonadota</taxon>
        <taxon>Alphaproteobacteria</taxon>
        <taxon>Rickettsiales</taxon>
        <taxon>Rickettsiaceae</taxon>
        <taxon>Rickettsieae</taxon>
        <taxon>Candidatus Trichorickettsia</taxon>
    </lineage>
</organism>
<sequence length="166" mass="18843">MNYNSLFLKRICWLLCLSSCKLQPVYSEKYLQGNSSNLCAVEIESIPSIAGAELYHHLSELIPYCGVTKYRLTVSLSYLNSPSIIKRNSDIFRQTTTQLVNYKLLDIQNQQVVTSGQFNNIASYNAGTSAYTTYIEGESTLETMALQAAEEVRTRLILFFDELKRV</sequence>
<dbReference type="EMBL" id="CP112932">
    <property type="protein sequence ID" value="WPY00743.1"/>
    <property type="molecule type" value="Genomic_DNA"/>
</dbReference>
<proteinExistence type="predicted"/>
<keyword evidence="2" id="KW-1185">Reference proteome</keyword>
<protein>
    <submittedName>
        <fullName evidence="1">LptE superfamily lipopolysaccharide-assembly protein</fullName>
    </submittedName>
</protein>
<dbReference type="Gene3D" id="3.30.160.150">
    <property type="entry name" value="Lipoprotein like domain"/>
    <property type="match status" value="1"/>
</dbReference>
<name>A0ABZ0UUS8_9RICK</name>
<reference evidence="1 2" key="1">
    <citation type="submission" date="2022-10" db="EMBL/GenBank/DDBJ databases">
        <title>Host association and intracellularity evolved multiple times independently in the Rickettsiales.</title>
        <authorList>
            <person name="Castelli M."/>
            <person name="Nardi T."/>
            <person name="Gammuto L."/>
            <person name="Bellinzona G."/>
            <person name="Sabaneyeva E."/>
            <person name="Potekhin A."/>
            <person name="Serra V."/>
            <person name="Petroni G."/>
            <person name="Sassera D."/>
        </authorList>
    </citation>
    <scope>NUCLEOTIDE SEQUENCE [LARGE SCALE GENOMIC DNA]</scope>
    <source>
        <strain evidence="1 2">Kr 154-4</strain>
    </source>
</reference>